<dbReference type="GO" id="GO:0005385">
    <property type="term" value="F:zinc ion transmembrane transporter activity"/>
    <property type="evidence" value="ECO:0007669"/>
    <property type="project" value="TreeGrafter"/>
</dbReference>
<dbReference type="InterPro" id="IPR003689">
    <property type="entry name" value="ZIP"/>
</dbReference>
<feature type="transmembrane region" description="Helical" evidence="5">
    <location>
        <begin position="256"/>
        <end position="276"/>
    </location>
</feature>
<dbReference type="Proteomes" id="UP000243579">
    <property type="component" value="Unassembled WGS sequence"/>
</dbReference>
<accession>A0A1V9YAJ8</accession>
<dbReference type="STRING" id="1202772.A0A1V9YAJ8"/>
<feature type="transmembrane region" description="Helical" evidence="5">
    <location>
        <begin position="194"/>
        <end position="218"/>
    </location>
</feature>
<dbReference type="GO" id="GO:0016020">
    <property type="term" value="C:membrane"/>
    <property type="evidence" value="ECO:0007669"/>
    <property type="project" value="UniProtKB-SubCell"/>
</dbReference>
<dbReference type="PANTHER" id="PTHR11040:SF140">
    <property type="entry name" value="ZRT (ZRT), IRT- (IRT-) LIKE PROTEIN TRANSPORTER"/>
    <property type="match status" value="1"/>
</dbReference>
<keyword evidence="4 5" id="KW-0472">Membrane</keyword>
<feature type="transmembrane region" description="Helical" evidence="5">
    <location>
        <begin position="82"/>
        <end position="101"/>
    </location>
</feature>
<dbReference type="EMBL" id="JNBR01002424">
    <property type="protein sequence ID" value="OQR82724.1"/>
    <property type="molecule type" value="Genomic_DNA"/>
</dbReference>
<sequence>MVALAEFQVASAVAIWALALGGGIVPLYYLQPKGRVHSLLNMCAAGVFLGAALVHLLPDALQSRALARLGCSADDKGPCFPFPFFFCGMGFLLILFIEVLAHDAQRRMAEHSAEHAPLVGGHHHGPPDLSASQPVLSYVVFVALAFHSVVEGVALGAAPVPAWDVFVAIAAHKFLEGMVLCMEMLRHALPRRQIFWSVVAFACVTPTGILLGYLVAGAAPGDGLGSGVCTAVAAGVFLYVGAMEIIPLELHSHDQLLAKCLTLATGFIGFSLLALWV</sequence>
<protein>
    <submittedName>
        <fullName evidence="6">Zinc (Zn2)-Iron (Fe2) Permease (ZIP) Family</fullName>
    </submittedName>
</protein>
<gene>
    <name evidence="6" type="ORF">ACHHYP_15612</name>
</gene>
<feature type="transmembrane region" description="Helical" evidence="5">
    <location>
        <begin position="12"/>
        <end position="30"/>
    </location>
</feature>
<reference evidence="6 7" key="1">
    <citation type="journal article" date="2014" name="Genome Biol. Evol.">
        <title>The secreted proteins of Achlya hypogyna and Thraustotheca clavata identify the ancestral oomycete secretome and reveal gene acquisitions by horizontal gene transfer.</title>
        <authorList>
            <person name="Misner I."/>
            <person name="Blouin N."/>
            <person name="Leonard G."/>
            <person name="Richards T.A."/>
            <person name="Lane C.E."/>
        </authorList>
    </citation>
    <scope>NUCLEOTIDE SEQUENCE [LARGE SCALE GENOMIC DNA]</scope>
    <source>
        <strain evidence="6 7">ATCC 48635</strain>
    </source>
</reference>
<evidence type="ECO:0000256" key="1">
    <source>
        <dbReference type="ARBA" id="ARBA00004141"/>
    </source>
</evidence>
<proteinExistence type="predicted"/>
<evidence type="ECO:0000256" key="4">
    <source>
        <dbReference type="ARBA" id="ARBA00023136"/>
    </source>
</evidence>
<keyword evidence="3 5" id="KW-1133">Transmembrane helix</keyword>
<evidence type="ECO:0000256" key="5">
    <source>
        <dbReference type="SAM" id="Phobius"/>
    </source>
</evidence>
<dbReference type="Pfam" id="PF02535">
    <property type="entry name" value="Zip"/>
    <property type="match status" value="2"/>
</dbReference>
<evidence type="ECO:0000256" key="3">
    <source>
        <dbReference type="ARBA" id="ARBA00022989"/>
    </source>
</evidence>
<evidence type="ECO:0000313" key="7">
    <source>
        <dbReference type="Proteomes" id="UP000243579"/>
    </source>
</evidence>
<dbReference type="PANTHER" id="PTHR11040">
    <property type="entry name" value="ZINC/IRON TRANSPORTER"/>
    <property type="match status" value="1"/>
</dbReference>
<organism evidence="6 7">
    <name type="scientific">Achlya hypogyna</name>
    <name type="common">Oomycete</name>
    <name type="synonym">Protoachlya hypogyna</name>
    <dbReference type="NCBI Taxonomy" id="1202772"/>
    <lineage>
        <taxon>Eukaryota</taxon>
        <taxon>Sar</taxon>
        <taxon>Stramenopiles</taxon>
        <taxon>Oomycota</taxon>
        <taxon>Saprolegniomycetes</taxon>
        <taxon>Saprolegniales</taxon>
        <taxon>Achlyaceae</taxon>
        <taxon>Achlya</taxon>
    </lineage>
</organism>
<keyword evidence="2 5" id="KW-0812">Transmembrane</keyword>
<evidence type="ECO:0000313" key="6">
    <source>
        <dbReference type="EMBL" id="OQR82724.1"/>
    </source>
</evidence>
<dbReference type="OrthoDB" id="448280at2759"/>
<feature type="transmembrane region" description="Helical" evidence="5">
    <location>
        <begin position="224"/>
        <end position="244"/>
    </location>
</feature>
<evidence type="ECO:0000256" key="2">
    <source>
        <dbReference type="ARBA" id="ARBA00022692"/>
    </source>
</evidence>
<keyword evidence="7" id="KW-1185">Reference proteome</keyword>
<name>A0A1V9YAJ8_ACHHY</name>
<comment type="subcellular location">
    <subcellularLocation>
        <location evidence="1">Membrane</location>
        <topology evidence="1">Multi-pass membrane protein</topology>
    </subcellularLocation>
</comment>
<feature type="transmembrane region" description="Helical" evidence="5">
    <location>
        <begin position="39"/>
        <end position="57"/>
    </location>
</feature>
<dbReference type="AlphaFoldDB" id="A0A1V9YAJ8"/>
<comment type="caution">
    <text evidence="6">The sequence shown here is derived from an EMBL/GenBank/DDBJ whole genome shotgun (WGS) entry which is preliminary data.</text>
</comment>